<dbReference type="GO" id="GO:0016747">
    <property type="term" value="F:acyltransferase activity, transferring groups other than amino-acyl groups"/>
    <property type="evidence" value="ECO:0007669"/>
    <property type="project" value="InterPro"/>
</dbReference>
<gene>
    <name evidence="2" type="ORF">VSF3289_04506</name>
</gene>
<sequence length="182" mass="19689">MKTMKYSILDLTHQDDIQALFQNTFSDSEGVDEGAVIGELANQIVATTDCEEMVIVGASEGETLLGCVIFTKFHFKSNTTNAYLLSPAAVATATQGQGVGQKLIQFGLDTLKQQGVEVVVTYGDPSFYAKTGFVQITEEQIKAPLVLSYPHGWLGQKLDGSELGAIDSETLCAPALNDQKYW</sequence>
<dbReference type="PROSITE" id="PS51186">
    <property type="entry name" value="GNAT"/>
    <property type="match status" value="1"/>
</dbReference>
<organism evidence="2 3">
    <name type="scientific">Vibrio scophthalmi</name>
    <dbReference type="NCBI Taxonomy" id="45658"/>
    <lineage>
        <taxon>Bacteria</taxon>
        <taxon>Pseudomonadati</taxon>
        <taxon>Pseudomonadota</taxon>
        <taxon>Gammaproteobacteria</taxon>
        <taxon>Vibrionales</taxon>
        <taxon>Vibrionaceae</taxon>
        <taxon>Vibrio</taxon>
    </lineage>
</organism>
<dbReference type="InterPro" id="IPR000182">
    <property type="entry name" value="GNAT_dom"/>
</dbReference>
<accession>A0A1E3WHS2</accession>
<dbReference type="PATRIC" id="fig|45658.8.peg.4498"/>
<dbReference type="Gene3D" id="3.40.630.30">
    <property type="match status" value="1"/>
</dbReference>
<proteinExistence type="predicted"/>
<evidence type="ECO:0000313" key="2">
    <source>
        <dbReference type="EMBL" id="ODS05365.1"/>
    </source>
</evidence>
<dbReference type="SUPFAM" id="SSF55729">
    <property type="entry name" value="Acyl-CoA N-acyltransferases (Nat)"/>
    <property type="match status" value="1"/>
</dbReference>
<dbReference type="Proteomes" id="UP000095131">
    <property type="component" value="Unassembled WGS sequence"/>
</dbReference>
<dbReference type="InterPro" id="IPR016181">
    <property type="entry name" value="Acyl_CoA_acyltransferase"/>
</dbReference>
<protein>
    <recommendedName>
        <fullName evidence="1">N-acetyltransferase domain-containing protein</fullName>
    </recommendedName>
</protein>
<comment type="caution">
    <text evidence="2">The sequence shown here is derived from an EMBL/GenBank/DDBJ whole genome shotgun (WGS) entry which is preliminary data.</text>
</comment>
<dbReference type="Pfam" id="PF00583">
    <property type="entry name" value="Acetyltransf_1"/>
    <property type="match status" value="1"/>
</dbReference>
<evidence type="ECO:0000259" key="1">
    <source>
        <dbReference type="PROSITE" id="PS51186"/>
    </source>
</evidence>
<evidence type="ECO:0000313" key="3">
    <source>
        <dbReference type="Proteomes" id="UP000095131"/>
    </source>
</evidence>
<dbReference type="EMBL" id="MDCJ01000007">
    <property type="protein sequence ID" value="ODS05365.1"/>
    <property type="molecule type" value="Genomic_DNA"/>
</dbReference>
<feature type="domain" description="N-acetyltransferase" evidence="1">
    <location>
        <begin position="4"/>
        <end position="159"/>
    </location>
</feature>
<reference evidence="2 3" key="1">
    <citation type="submission" date="2016-08" db="EMBL/GenBank/DDBJ databases">
        <title>Genome sequencing of Vibrio scophthalmi strain FP3289, an isolated from Paralichthys olivaceus.</title>
        <authorList>
            <person name="Han H.-J."/>
        </authorList>
    </citation>
    <scope>NUCLEOTIDE SEQUENCE [LARGE SCALE GENOMIC DNA]</scope>
    <source>
        <strain evidence="2 3">FP3289</strain>
    </source>
</reference>
<dbReference type="CDD" id="cd04301">
    <property type="entry name" value="NAT_SF"/>
    <property type="match status" value="1"/>
</dbReference>
<name>A0A1E3WHS2_9VIBR</name>
<dbReference type="AlphaFoldDB" id="A0A1E3WHS2"/>